<gene>
    <name evidence="3" type="ORF">AYI70_g8472</name>
</gene>
<name>A0A1R1XFS4_9FUNG</name>
<dbReference type="GO" id="GO:0003676">
    <property type="term" value="F:nucleic acid binding"/>
    <property type="evidence" value="ECO:0007669"/>
    <property type="project" value="InterPro"/>
</dbReference>
<feature type="region of interest" description="Disordered" evidence="1">
    <location>
        <begin position="507"/>
        <end position="528"/>
    </location>
</feature>
<evidence type="ECO:0000313" key="3">
    <source>
        <dbReference type="EMBL" id="OMJ13470.1"/>
    </source>
</evidence>
<feature type="region of interest" description="Disordered" evidence="1">
    <location>
        <begin position="387"/>
        <end position="440"/>
    </location>
</feature>
<dbReference type="SMART" id="SM00343">
    <property type="entry name" value="ZnF_C2HC"/>
    <property type="match status" value="1"/>
</dbReference>
<dbReference type="InterPro" id="IPR036875">
    <property type="entry name" value="Znf_CCHC_sf"/>
</dbReference>
<protein>
    <recommendedName>
        <fullName evidence="2">CCHC-type domain-containing protein</fullName>
    </recommendedName>
</protein>
<dbReference type="AlphaFoldDB" id="A0A1R1XFS4"/>
<accession>A0A1R1XFS4</accession>
<comment type="caution">
    <text evidence="3">The sequence shown here is derived from an EMBL/GenBank/DDBJ whole genome shotgun (WGS) entry which is preliminary data.</text>
</comment>
<reference evidence="3 4" key="1">
    <citation type="submission" date="2017-01" db="EMBL/GenBank/DDBJ databases">
        <authorList>
            <person name="Mah S.A."/>
            <person name="Swanson W.J."/>
            <person name="Moy G.W."/>
            <person name="Vacquier V.D."/>
        </authorList>
    </citation>
    <scope>NUCLEOTIDE SEQUENCE [LARGE SCALE GENOMIC DNA]</scope>
    <source>
        <strain evidence="3 4">GSMNP</strain>
    </source>
</reference>
<dbReference type="Gene3D" id="4.10.60.10">
    <property type="entry name" value="Zinc finger, CCHC-type"/>
    <property type="match status" value="1"/>
</dbReference>
<proteinExistence type="predicted"/>
<evidence type="ECO:0000313" key="4">
    <source>
        <dbReference type="Proteomes" id="UP000187283"/>
    </source>
</evidence>
<evidence type="ECO:0000256" key="1">
    <source>
        <dbReference type="SAM" id="MobiDB-lite"/>
    </source>
</evidence>
<evidence type="ECO:0000259" key="2">
    <source>
        <dbReference type="SMART" id="SM00343"/>
    </source>
</evidence>
<dbReference type="InterPro" id="IPR001878">
    <property type="entry name" value="Znf_CCHC"/>
</dbReference>
<organism evidence="3 4">
    <name type="scientific">Smittium culicis</name>
    <dbReference type="NCBI Taxonomy" id="133412"/>
    <lineage>
        <taxon>Eukaryota</taxon>
        <taxon>Fungi</taxon>
        <taxon>Fungi incertae sedis</taxon>
        <taxon>Zoopagomycota</taxon>
        <taxon>Kickxellomycotina</taxon>
        <taxon>Harpellomycetes</taxon>
        <taxon>Harpellales</taxon>
        <taxon>Legeriomycetaceae</taxon>
        <taxon>Smittium</taxon>
    </lineage>
</organism>
<feature type="domain" description="CCHC-type" evidence="2">
    <location>
        <begin position="275"/>
        <end position="291"/>
    </location>
</feature>
<sequence>MVIRKPIKRARSLFSYIVKGDDPQYATNAELINTNGNSRSLFNQSKLNTQYLNQKTPKKIQSQQSQQKNGKLNKKIAKILPKLDMTHYRAVFLKHLIFGGKQSSLKRFCVAGSDQKIGIDWGQFKGDVPEALDVVFNAIGDSIYTRYDDYRANVTYITLDNLEDATNLMSKTLTYDDQKIDLYQTVKIEEDIMTVNIPNFKEISITKMIELVTKQLKPLGEIKDISALCNKYRNEYIPYGMKVLLRKNTIDTELPLFHDHEDGRINIFYRRCKEACSYCKEDGHWKSECPTLKNITSKKKFMSDMAKSSLKFSLPEPTKIAVSTPPALIIKKDDPKTSTKSKFLFIKPVEESKVINDTKVSTTDEAVKAKPSTINRLWGTVGLKKPPASSLNAAVMPPSSNEKVSSGDGTESDGSTDDNNQPLIKRTTKSTINSDDSYDISMDSDTCSPMEIKKEFIPPNLSPMNNSDGYSPPSAHALMAAKARMGQISHKTFNKFVTNVDKAPPGSNIAAIEPESEAEHQEISNIEY</sequence>
<dbReference type="GO" id="GO:0008270">
    <property type="term" value="F:zinc ion binding"/>
    <property type="evidence" value="ECO:0007669"/>
    <property type="project" value="InterPro"/>
</dbReference>
<dbReference type="Proteomes" id="UP000187283">
    <property type="component" value="Unassembled WGS sequence"/>
</dbReference>
<keyword evidence="4" id="KW-1185">Reference proteome</keyword>
<dbReference type="EMBL" id="LSSN01003474">
    <property type="protein sequence ID" value="OMJ13470.1"/>
    <property type="molecule type" value="Genomic_DNA"/>
</dbReference>
<dbReference type="OrthoDB" id="1428542at2759"/>
<dbReference type="SUPFAM" id="SSF57756">
    <property type="entry name" value="Retrovirus zinc finger-like domains"/>
    <property type="match status" value="1"/>
</dbReference>